<dbReference type="Proteomes" id="UP000237105">
    <property type="component" value="Unassembled WGS sequence"/>
</dbReference>
<name>A0A2P5CRE9_PARAD</name>
<dbReference type="InterPro" id="IPR027443">
    <property type="entry name" value="IPNS-like_sf"/>
</dbReference>
<dbReference type="OrthoDB" id="1137658at2759"/>
<organism evidence="1 2">
    <name type="scientific">Parasponia andersonii</name>
    <name type="common">Sponia andersonii</name>
    <dbReference type="NCBI Taxonomy" id="3476"/>
    <lineage>
        <taxon>Eukaryota</taxon>
        <taxon>Viridiplantae</taxon>
        <taxon>Streptophyta</taxon>
        <taxon>Embryophyta</taxon>
        <taxon>Tracheophyta</taxon>
        <taxon>Spermatophyta</taxon>
        <taxon>Magnoliopsida</taxon>
        <taxon>eudicotyledons</taxon>
        <taxon>Gunneridae</taxon>
        <taxon>Pentapetalae</taxon>
        <taxon>rosids</taxon>
        <taxon>fabids</taxon>
        <taxon>Rosales</taxon>
        <taxon>Cannabaceae</taxon>
        <taxon>Parasponia</taxon>
    </lineage>
</organism>
<dbReference type="Gene3D" id="2.60.120.330">
    <property type="entry name" value="B-lactam Antibiotic, Isopenicillin N Synthase, Chain"/>
    <property type="match status" value="1"/>
</dbReference>
<sequence>MVTRMIFDYYGVEKYCDSHIESMEYILRFNRYKLQHERQGEPTLPEHTDLSFTTIIHQNDVK</sequence>
<feature type="non-terminal residue" evidence="1">
    <location>
        <position position="62"/>
    </location>
</feature>
<comment type="caution">
    <text evidence="1">The sequence shown here is derived from an EMBL/GenBank/DDBJ whole genome shotgun (WGS) entry which is preliminary data.</text>
</comment>
<evidence type="ECO:0000313" key="2">
    <source>
        <dbReference type="Proteomes" id="UP000237105"/>
    </source>
</evidence>
<proteinExistence type="predicted"/>
<accession>A0A2P5CRE9</accession>
<gene>
    <name evidence="1" type="ORF">PanWU01x14_130560</name>
</gene>
<dbReference type="EMBL" id="JXTB01000103">
    <property type="protein sequence ID" value="PON63582.1"/>
    <property type="molecule type" value="Genomic_DNA"/>
</dbReference>
<evidence type="ECO:0000313" key="1">
    <source>
        <dbReference type="EMBL" id="PON63582.1"/>
    </source>
</evidence>
<dbReference type="SUPFAM" id="SSF51197">
    <property type="entry name" value="Clavaminate synthase-like"/>
    <property type="match status" value="1"/>
</dbReference>
<keyword evidence="2" id="KW-1185">Reference proteome</keyword>
<protein>
    <submittedName>
        <fullName evidence="1">Isopenicillin N synthase-like</fullName>
    </submittedName>
</protein>
<dbReference type="AlphaFoldDB" id="A0A2P5CRE9"/>
<reference evidence="2" key="1">
    <citation type="submission" date="2016-06" db="EMBL/GenBank/DDBJ databases">
        <title>Parallel loss of symbiosis genes in relatives of nitrogen-fixing non-legume Parasponia.</title>
        <authorList>
            <person name="Van Velzen R."/>
            <person name="Holmer R."/>
            <person name="Bu F."/>
            <person name="Rutten L."/>
            <person name="Van Zeijl A."/>
            <person name="Liu W."/>
            <person name="Santuari L."/>
            <person name="Cao Q."/>
            <person name="Sharma T."/>
            <person name="Shen D."/>
            <person name="Roswanjaya Y."/>
            <person name="Wardhani T."/>
            <person name="Kalhor M.S."/>
            <person name="Jansen J."/>
            <person name="Van den Hoogen J."/>
            <person name="Gungor B."/>
            <person name="Hartog M."/>
            <person name="Hontelez J."/>
            <person name="Verver J."/>
            <person name="Yang W.-C."/>
            <person name="Schijlen E."/>
            <person name="Repin R."/>
            <person name="Schilthuizen M."/>
            <person name="Schranz E."/>
            <person name="Heidstra R."/>
            <person name="Miyata K."/>
            <person name="Fedorova E."/>
            <person name="Kohlen W."/>
            <person name="Bisseling T."/>
            <person name="Smit S."/>
            <person name="Geurts R."/>
        </authorList>
    </citation>
    <scope>NUCLEOTIDE SEQUENCE [LARGE SCALE GENOMIC DNA]</scope>
    <source>
        <strain evidence="2">cv. WU1-14</strain>
    </source>
</reference>